<evidence type="ECO:0000313" key="2">
    <source>
        <dbReference type="EMBL" id="KAL0570799.1"/>
    </source>
</evidence>
<name>A0ABR3F6C9_9AGAR</name>
<sequence length="650" mass="73836">MGSTRDLYRRSDGFYGDDDPAQYPQPLNSNYRYLACMPTKPILDTHPYYQDACMWGTFQQDRFNLPSESAFITDLSNSISRLRSREKTFLATQPRWKSLLAELDLTIDICMHRLTSARMSSRNFIRAMSELQRAWRTATAAIDYVEIYQPRMMATEELKEMYENAEHSDTRSIGACLGAFVWTDVDAMMLYRARLPVYYIRGFANFDQQKILEVVGFSEPRIIRDVASPSYPSIYMGQAGSDAKFTAIRVASVSCFDTASPFENLHLPGTYQSSYAMASGTSMISPSSSKPSTSKAPSSGPIRTNPFSLSVSSNPYKQKPRKGKAKQGGANDPPVNRDLFADPPNDSDFLPPAIPAWQDANRSIDVAHCEKREMHPGDSPRLKTVVPDIGHILGGSDPARRMNYLCQWSHIRQPFLRRRDADEVPIPLRSSVWRKVMSVPFHGLYTKEADPTDRQGRDHQEATQWLKTLFKKYAPGTEVAASQLATVDTASARRLVYELSMVNFWYQLMSLDEIADTTIPVPSPDVSQAEYIVQRASHRRHRLKFIDEVFGGYGDPFSAISLSQEAVSTSQNVGIASERWPDRFAALRSLWRLMDTWPGRKHPLWNRGNDSNLAQMVAEGEQWERVLVHFYVQTYYNLLGFPPVLPRRIM</sequence>
<protein>
    <submittedName>
        <fullName evidence="2">Uncharacterized protein</fullName>
    </submittedName>
</protein>
<feature type="compositionally biased region" description="Low complexity" evidence="1">
    <location>
        <begin position="282"/>
        <end position="301"/>
    </location>
</feature>
<evidence type="ECO:0000313" key="3">
    <source>
        <dbReference type="Proteomes" id="UP001465976"/>
    </source>
</evidence>
<dbReference type="Proteomes" id="UP001465976">
    <property type="component" value="Unassembled WGS sequence"/>
</dbReference>
<organism evidence="2 3">
    <name type="scientific">Marasmius crinis-equi</name>
    <dbReference type="NCBI Taxonomy" id="585013"/>
    <lineage>
        <taxon>Eukaryota</taxon>
        <taxon>Fungi</taxon>
        <taxon>Dikarya</taxon>
        <taxon>Basidiomycota</taxon>
        <taxon>Agaricomycotina</taxon>
        <taxon>Agaricomycetes</taxon>
        <taxon>Agaricomycetidae</taxon>
        <taxon>Agaricales</taxon>
        <taxon>Marasmiineae</taxon>
        <taxon>Marasmiaceae</taxon>
        <taxon>Marasmius</taxon>
    </lineage>
</organism>
<reference evidence="2 3" key="1">
    <citation type="submission" date="2024-02" db="EMBL/GenBank/DDBJ databases">
        <title>A draft genome for the cacao thread blight pathogen Marasmius crinis-equi.</title>
        <authorList>
            <person name="Cohen S.P."/>
            <person name="Baruah I.K."/>
            <person name="Amoako-Attah I."/>
            <person name="Bukari Y."/>
            <person name="Meinhardt L.W."/>
            <person name="Bailey B.A."/>
        </authorList>
    </citation>
    <scope>NUCLEOTIDE SEQUENCE [LARGE SCALE GENOMIC DNA]</scope>
    <source>
        <strain evidence="2 3">GH-76</strain>
    </source>
</reference>
<keyword evidence="3" id="KW-1185">Reference proteome</keyword>
<gene>
    <name evidence="2" type="ORF">V5O48_011164</name>
</gene>
<evidence type="ECO:0000256" key="1">
    <source>
        <dbReference type="SAM" id="MobiDB-lite"/>
    </source>
</evidence>
<comment type="caution">
    <text evidence="2">The sequence shown here is derived from an EMBL/GenBank/DDBJ whole genome shotgun (WGS) entry which is preliminary data.</text>
</comment>
<dbReference type="EMBL" id="JBAHYK010000872">
    <property type="protein sequence ID" value="KAL0570799.1"/>
    <property type="molecule type" value="Genomic_DNA"/>
</dbReference>
<proteinExistence type="predicted"/>
<accession>A0ABR3F6C9</accession>
<feature type="region of interest" description="Disordered" evidence="1">
    <location>
        <begin position="282"/>
        <end position="345"/>
    </location>
</feature>
<feature type="compositionally biased region" description="Polar residues" evidence="1">
    <location>
        <begin position="305"/>
        <end position="316"/>
    </location>
</feature>